<evidence type="ECO:0000313" key="2">
    <source>
        <dbReference type="Proteomes" id="UP001472677"/>
    </source>
</evidence>
<dbReference type="EMBL" id="JBBPBM010000710">
    <property type="protein sequence ID" value="KAK8492655.1"/>
    <property type="molecule type" value="Genomic_DNA"/>
</dbReference>
<keyword evidence="2" id="KW-1185">Reference proteome</keyword>
<gene>
    <name evidence="1" type="ORF">V6N12_041451</name>
</gene>
<reference evidence="1 2" key="1">
    <citation type="journal article" date="2024" name="G3 (Bethesda)">
        <title>Genome assembly of Hibiscus sabdariffa L. provides insights into metabolisms of medicinal natural products.</title>
        <authorList>
            <person name="Kim T."/>
        </authorList>
    </citation>
    <scope>NUCLEOTIDE SEQUENCE [LARGE SCALE GENOMIC DNA]</scope>
    <source>
        <strain evidence="1">TK-2024</strain>
        <tissue evidence="1">Old leaves</tissue>
    </source>
</reference>
<proteinExistence type="predicted"/>
<accession>A0ABR2AIP1</accession>
<protein>
    <submittedName>
        <fullName evidence="1">Uncharacterized protein</fullName>
    </submittedName>
</protein>
<comment type="caution">
    <text evidence="1">The sequence shown here is derived from an EMBL/GenBank/DDBJ whole genome shotgun (WGS) entry which is preliminary data.</text>
</comment>
<evidence type="ECO:0000313" key="1">
    <source>
        <dbReference type="EMBL" id="KAK8492655.1"/>
    </source>
</evidence>
<sequence length="294" mass="32044">MASDNEVAVFTDTNFGTHLAMAVSPDTTVGDFHSELERTHCSCFPELGKIEVHASMVRRKSCFYHLPSSMPIKYAFQHQVGTWFLHIEAKTSKHSSGPRLSNFAAAEVGDCKCHGNNPTGSLVRNTGEGTATCRDAVEWNSGSMKKNRTKISWSTVSSAGVNDGCPLNSNGVSQHASSPGSGSRAMQGLPKEQPRTKANNNSYCSSVQIKSSPPFMVRTPPKESLYLSPADRSSGVGKRIIIASNNIRNSDKRRPVTPLSNFRDRKLLCHQNLPGPKFLVFEISDSEEEDANAL</sequence>
<dbReference type="Proteomes" id="UP001472677">
    <property type="component" value="Unassembled WGS sequence"/>
</dbReference>
<organism evidence="1 2">
    <name type="scientific">Hibiscus sabdariffa</name>
    <name type="common">roselle</name>
    <dbReference type="NCBI Taxonomy" id="183260"/>
    <lineage>
        <taxon>Eukaryota</taxon>
        <taxon>Viridiplantae</taxon>
        <taxon>Streptophyta</taxon>
        <taxon>Embryophyta</taxon>
        <taxon>Tracheophyta</taxon>
        <taxon>Spermatophyta</taxon>
        <taxon>Magnoliopsida</taxon>
        <taxon>eudicotyledons</taxon>
        <taxon>Gunneridae</taxon>
        <taxon>Pentapetalae</taxon>
        <taxon>rosids</taxon>
        <taxon>malvids</taxon>
        <taxon>Malvales</taxon>
        <taxon>Malvaceae</taxon>
        <taxon>Malvoideae</taxon>
        <taxon>Hibiscus</taxon>
    </lineage>
</organism>
<name>A0ABR2AIP1_9ROSI</name>